<proteinExistence type="predicted"/>
<gene>
    <name evidence="2" type="ORF">BDA96_10G013500</name>
</gene>
<accession>A0A921TZM6</accession>
<comment type="caution">
    <text evidence="2">The sequence shown here is derived from an EMBL/GenBank/DDBJ whole genome shotgun (WGS) entry which is preliminary data.</text>
</comment>
<dbReference type="EMBL" id="CM027689">
    <property type="protein sequence ID" value="KAG0512441.1"/>
    <property type="molecule type" value="Genomic_DNA"/>
</dbReference>
<name>A0A921TZM6_SORBI</name>
<reference evidence="2" key="2">
    <citation type="submission" date="2020-10" db="EMBL/GenBank/DDBJ databases">
        <authorList>
            <person name="Cooper E.A."/>
            <person name="Brenton Z.W."/>
            <person name="Flinn B.S."/>
            <person name="Jenkins J."/>
            <person name="Shu S."/>
            <person name="Flowers D."/>
            <person name="Luo F."/>
            <person name="Wang Y."/>
            <person name="Xia P."/>
            <person name="Barry K."/>
            <person name="Daum C."/>
            <person name="Lipzen A."/>
            <person name="Yoshinaga Y."/>
            <person name="Schmutz J."/>
            <person name="Saski C."/>
            <person name="Vermerris W."/>
            <person name="Kresovich S."/>
        </authorList>
    </citation>
    <scope>NUCLEOTIDE SEQUENCE</scope>
</reference>
<sequence>MSSCCHPSGRCRCCRTERPQCHQGRCCRRCQTRQGSRGAAADHHVVRRLLAAPTHAPDADDEVVHSDDERSAKHGGADTNAHHLPRCKFVASASKRRPPPLNIQEIDRDAYLYIYLVIKR</sequence>
<dbReference type="AlphaFoldDB" id="A0A921TZM6"/>
<evidence type="ECO:0000313" key="3">
    <source>
        <dbReference type="Proteomes" id="UP000807115"/>
    </source>
</evidence>
<organism evidence="2 3">
    <name type="scientific">Sorghum bicolor</name>
    <name type="common">Sorghum</name>
    <name type="synonym">Sorghum vulgare</name>
    <dbReference type="NCBI Taxonomy" id="4558"/>
    <lineage>
        <taxon>Eukaryota</taxon>
        <taxon>Viridiplantae</taxon>
        <taxon>Streptophyta</taxon>
        <taxon>Embryophyta</taxon>
        <taxon>Tracheophyta</taxon>
        <taxon>Spermatophyta</taxon>
        <taxon>Magnoliopsida</taxon>
        <taxon>Liliopsida</taxon>
        <taxon>Poales</taxon>
        <taxon>Poaceae</taxon>
        <taxon>PACMAD clade</taxon>
        <taxon>Panicoideae</taxon>
        <taxon>Andropogonodae</taxon>
        <taxon>Andropogoneae</taxon>
        <taxon>Sorghinae</taxon>
        <taxon>Sorghum</taxon>
    </lineage>
</organism>
<evidence type="ECO:0000256" key="1">
    <source>
        <dbReference type="SAM" id="MobiDB-lite"/>
    </source>
</evidence>
<protein>
    <submittedName>
        <fullName evidence="2">Uncharacterized protein</fullName>
    </submittedName>
</protein>
<evidence type="ECO:0000313" key="2">
    <source>
        <dbReference type="EMBL" id="KAG0512441.1"/>
    </source>
</evidence>
<feature type="compositionally biased region" description="Basic and acidic residues" evidence="1">
    <location>
        <begin position="62"/>
        <end position="76"/>
    </location>
</feature>
<dbReference type="Proteomes" id="UP000807115">
    <property type="component" value="Chromosome 10"/>
</dbReference>
<reference evidence="2" key="1">
    <citation type="journal article" date="2019" name="BMC Genomics">
        <title>A new reference genome for Sorghum bicolor reveals high levels of sequence similarity between sweet and grain genotypes: implications for the genetics of sugar metabolism.</title>
        <authorList>
            <person name="Cooper E.A."/>
            <person name="Brenton Z.W."/>
            <person name="Flinn B.S."/>
            <person name="Jenkins J."/>
            <person name="Shu S."/>
            <person name="Flowers D."/>
            <person name="Luo F."/>
            <person name="Wang Y."/>
            <person name="Xia P."/>
            <person name="Barry K."/>
            <person name="Daum C."/>
            <person name="Lipzen A."/>
            <person name="Yoshinaga Y."/>
            <person name="Schmutz J."/>
            <person name="Saski C."/>
            <person name="Vermerris W."/>
            <person name="Kresovich S."/>
        </authorList>
    </citation>
    <scope>NUCLEOTIDE SEQUENCE</scope>
</reference>
<feature type="region of interest" description="Disordered" evidence="1">
    <location>
        <begin position="53"/>
        <end position="83"/>
    </location>
</feature>